<name>A0A178IQG4_9BACT</name>
<dbReference type="EMBL" id="LRRQ01000018">
    <property type="protein sequence ID" value="OAM91635.1"/>
    <property type="molecule type" value="Genomic_DNA"/>
</dbReference>
<evidence type="ECO:0000313" key="2">
    <source>
        <dbReference type="EMBL" id="OAM91635.1"/>
    </source>
</evidence>
<sequence>MPRRLEYIGNRSKAARHSGEPNRRHSSQTRASASASAKSSLPSTGRDNTAGVTHWLKQSIRNIRISGICNPSDMRDISAEIPFHRPSTPGKSAGRRKHPSATAGTKRDSRRAAARGVPAWPEARSKNAATIPGRVASNRKRENTSSGLSEASRKAAHNRAKTRYFKSSPNKGATECRAYRVFI</sequence>
<feature type="compositionally biased region" description="Basic residues" evidence="1">
    <location>
        <begin position="154"/>
        <end position="164"/>
    </location>
</feature>
<dbReference type="Proteomes" id="UP000078486">
    <property type="component" value="Unassembled WGS sequence"/>
</dbReference>
<proteinExistence type="predicted"/>
<keyword evidence="3" id="KW-1185">Reference proteome</keyword>
<reference evidence="2 3" key="1">
    <citation type="submission" date="2016-01" db="EMBL/GenBank/DDBJ databases">
        <title>High potential of lignocellulose degradation of a new Verrucomicrobia species.</title>
        <authorList>
            <person name="Wang Y."/>
            <person name="Shi Y."/>
            <person name="Qiu Z."/>
            <person name="Liu S."/>
            <person name="Yang H."/>
        </authorList>
    </citation>
    <scope>NUCLEOTIDE SEQUENCE [LARGE SCALE GENOMIC DNA]</scope>
    <source>
        <strain evidence="2 3">TSB47</strain>
    </source>
</reference>
<dbReference type="AlphaFoldDB" id="A0A178IQG4"/>
<feature type="region of interest" description="Disordered" evidence="1">
    <location>
        <begin position="80"/>
        <end position="170"/>
    </location>
</feature>
<feature type="region of interest" description="Disordered" evidence="1">
    <location>
        <begin position="1"/>
        <end position="49"/>
    </location>
</feature>
<organism evidence="2 3">
    <name type="scientific">Termitidicoccus mucosus</name>
    <dbReference type="NCBI Taxonomy" id="1184151"/>
    <lineage>
        <taxon>Bacteria</taxon>
        <taxon>Pseudomonadati</taxon>
        <taxon>Verrucomicrobiota</taxon>
        <taxon>Opitutia</taxon>
        <taxon>Opitutales</taxon>
        <taxon>Opitutaceae</taxon>
        <taxon>Termitidicoccus</taxon>
    </lineage>
</organism>
<comment type="caution">
    <text evidence="2">The sequence shown here is derived from an EMBL/GenBank/DDBJ whole genome shotgun (WGS) entry which is preliminary data.</text>
</comment>
<protein>
    <submittedName>
        <fullName evidence="2">Uncharacterized protein</fullName>
    </submittedName>
</protein>
<evidence type="ECO:0000256" key="1">
    <source>
        <dbReference type="SAM" id="MobiDB-lite"/>
    </source>
</evidence>
<accession>A0A178IQG4</accession>
<evidence type="ECO:0000313" key="3">
    <source>
        <dbReference type="Proteomes" id="UP000078486"/>
    </source>
</evidence>
<gene>
    <name evidence="2" type="ORF">AW736_02215</name>
</gene>
<feature type="compositionally biased region" description="Low complexity" evidence="1">
    <location>
        <begin position="28"/>
        <end position="43"/>
    </location>
</feature>